<gene>
    <name evidence="2" type="ORF">ACHHYP_11842</name>
</gene>
<organism evidence="2 3">
    <name type="scientific">Achlya hypogyna</name>
    <name type="common">Oomycete</name>
    <name type="synonym">Protoachlya hypogyna</name>
    <dbReference type="NCBI Taxonomy" id="1202772"/>
    <lineage>
        <taxon>Eukaryota</taxon>
        <taxon>Sar</taxon>
        <taxon>Stramenopiles</taxon>
        <taxon>Oomycota</taxon>
        <taxon>Saprolegniomycetes</taxon>
        <taxon>Saprolegniales</taxon>
        <taxon>Achlyaceae</taxon>
        <taxon>Achlya</taxon>
    </lineage>
</organism>
<dbReference type="OrthoDB" id="273452at2759"/>
<comment type="caution">
    <text evidence="2">The sequence shown here is derived from an EMBL/GenBank/DDBJ whole genome shotgun (WGS) entry which is preliminary data.</text>
</comment>
<name>A0A1V9YIC4_ACHHY</name>
<evidence type="ECO:0000313" key="3">
    <source>
        <dbReference type="Proteomes" id="UP000243579"/>
    </source>
</evidence>
<dbReference type="InterPro" id="IPR044294">
    <property type="entry name" value="Lipase-like"/>
</dbReference>
<accession>A0A1V9YIC4</accession>
<keyword evidence="3" id="KW-1185">Reference proteome</keyword>
<dbReference type="EMBL" id="JNBR01001685">
    <property type="protein sequence ID" value="OQR85426.1"/>
    <property type="molecule type" value="Genomic_DNA"/>
</dbReference>
<evidence type="ECO:0000259" key="1">
    <source>
        <dbReference type="Pfam" id="PF05057"/>
    </source>
</evidence>
<dbReference type="PANTHER" id="PTHR12482:SF62">
    <property type="entry name" value="LIPASE ROG1-RELATED"/>
    <property type="match status" value="1"/>
</dbReference>
<dbReference type="InterPro" id="IPR007751">
    <property type="entry name" value="DUF676_lipase-like"/>
</dbReference>
<dbReference type="Pfam" id="PF05057">
    <property type="entry name" value="DUF676"/>
    <property type="match status" value="1"/>
</dbReference>
<dbReference type="Gene3D" id="3.40.50.1820">
    <property type="entry name" value="alpha/beta hydrolase"/>
    <property type="match status" value="1"/>
</dbReference>
<protein>
    <recommendedName>
        <fullName evidence="1">DUF676 domain-containing protein</fullName>
    </recommendedName>
</protein>
<dbReference type="InterPro" id="IPR029058">
    <property type="entry name" value="AB_hydrolase_fold"/>
</dbReference>
<reference evidence="2 3" key="1">
    <citation type="journal article" date="2014" name="Genome Biol. Evol.">
        <title>The secreted proteins of Achlya hypogyna and Thraustotheca clavata identify the ancestral oomycete secretome and reveal gene acquisitions by horizontal gene transfer.</title>
        <authorList>
            <person name="Misner I."/>
            <person name="Blouin N."/>
            <person name="Leonard G."/>
            <person name="Richards T.A."/>
            <person name="Lane C.E."/>
        </authorList>
    </citation>
    <scope>NUCLEOTIDE SEQUENCE [LARGE SCALE GENOMIC DNA]</scope>
    <source>
        <strain evidence="2 3">ATCC 48635</strain>
    </source>
</reference>
<evidence type="ECO:0000313" key="2">
    <source>
        <dbReference type="EMBL" id="OQR85426.1"/>
    </source>
</evidence>
<proteinExistence type="predicted"/>
<feature type="domain" description="DUF676" evidence="1">
    <location>
        <begin position="74"/>
        <end position="272"/>
    </location>
</feature>
<sequence>MVVPALEAHLALLNIHLNQAETNRSLVHSTMHAFWRGRAHLLSARIRETQRRLQTLRQALDGPLEPAKPLLPPHIFVLVHGVYGSPTDLAAIADKLRTKFGDDEVLILQSRSNKGKTQRGLEKCGSNLASEISDMLLQYTSSPDGHKLSFVGHSLGGLITRQSLVYLQEIFAAQRIECTTYASVCSPHLGSRCSGGSPTKNMWKFAVHQVLSLSLIYGQTGHELIFEDNPVAPFLESMSAPNSIHMKALAKFKHRTAVAVIEGDKLVPYASASMNPNAIPDLPTATDSNNVWEWTMLHDGFDPASPFGAALHKAHPALQTGPPVLSMTPDGQPCDAGHEVAISEGLLTNLLSLPWRRMHLKVDMSGIHKVHALNLHVWPVGLMQPRNSRSDEFIQVFVDMLYADHHETICPQA</sequence>
<dbReference type="PANTHER" id="PTHR12482">
    <property type="entry name" value="LIPASE ROG1-RELATED-RELATED"/>
    <property type="match status" value="1"/>
</dbReference>
<dbReference type="AlphaFoldDB" id="A0A1V9YIC4"/>
<dbReference type="SUPFAM" id="SSF53474">
    <property type="entry name" value="alpha/beta-Hydrolases"/>
    <property type="match status" value="1"/>
</dbReference>
<dbReference type="Proteomes" id="UP000243579">
    <property type="component" value="Unassembled WGS sequence"/>
</dbReference>